<dbReference type="SUPFAM" id="SSF53098">
    <property type="entry name" value="Ribonuclease H-like"/>
    <property type="match status" value="1"/>
</dbReference>
<evidence type="ECO:0000313" key="3">
    <source>
        <dbReference type="EMBL" id="KAL1600274.1"/>
    </source>
</evidence>
<evidence type="ECO:0000313" key="4">
    <source>
        <dbReference type="Proteomes" id="UP001521222"/>
    </source>
</evidence>
<evidence type="ECO:0000256" key="1">
    <source>
        <dbReference type="SAM" id="MobiDB-lite"/>
    </source>
</evidence>
<dbReference type="InterPro" id="IPR015242">
    <property type="entry name" value="Ydc2_cat"/>
</dbReference>
<reference evidence="3 4" key="1">
    <citation type="submission" date="2024-02" db="EMBL/GenBank/DDBJ databases">
        <title>De novo assembly and annotation of 12 fungi associated with fruit tree decline syndrome in Ontario, Canada.</title>
        <authorList>
            <person name="Sulman M."/>
            <person name="Ellouze W."/>
            <person name="Ilyukhin E."/>
        </authorList>
    </citation>
    <scope>NUCLEOTIDE SEQUENCE [LARGE SCALE GENOMIC DNA]</scope>
    <source>
        <strain evidence="3 4">M97-236</strain>
    </source>
</reference>
<organism evidence="3 4">
    <name type="scientific">Nothophoma quercina</name>
    <dbReference type="NCBI Taxonomy" id="749835"/>
    <lineage>
        <taxon>Eukaryota</taxon>
        <taxon>Fungi</taxon>
        <taxon>Dikarya</taxon>
        <taxon>Ascomycota</taxon>
        <taxon>Pezizomycotina</taxon>
        <taxon>Dothideomycetes</taxon>
        <taxon>Pleosporomycetidae</taxon>
        <taxon>Pleosporales</taxon>
        <taxon>Pleosporineae</taxon>
        <taxon>Didymellaceae</taxon>
        <taxon>Nothophoma</taxon>
    </lineage>
</organism>
<dbReference type="Proteomes" id="UP001521222">
    <property type="component" value="Unassembled WGS sequence"/>
</dbReference>
<dbReference type="Pfam" id="PF09159">
    <property type="entry name" value="Ydc2-catalyt"/>
    <property type="match status" value="1"/>
</dbReference>
<name>A0ABR3R764_9PLEO</name>
<feature type="region of interest" description="Disordered" evidence="1">
    <location>
        <begin position="326"/>
        <end position="348"/>
    </location>
</feature>
<dbReference type="InterPro" id="IPR036397">
    <property type="entry name" value="RNaseH_sf"/>
</dbReference>
<dbReference type="InterPro" id="IPR012337">
    <property type="entry name" value="RNaseH-like_sf"/>
</dbReference>
<feature type="domain" description="Mitochondrial resolvase Ydc2 catalytic" evidence="2">
    <location>
        <begin position="63"/>
        <end position="383"/>
    </location>
</feature>
<feature type="region of interest" description="Disordered" evidence="1">
    <location>
        <begin position="258"/>
        <end position="284"/>
    </location>
</feature>
<dbReference type="InterPro" id="IPR039197">
    <property type="entry name" value="Mrs1/Cce1"/>
</dbReference>
<keyword evidence="4" id="KW-1185">Reference proteome</keyword>
<sequence length="439" mass="49167">MGAKRLGLTSKALQVLLTRIGSASSGTKSKLFERFVRDVQRPSLLQDKLSRSDEQPQRMLRLVSIDMGIKNLAFCDAEVSFSAAKTNTGDRLNSAMNILRWKKIDLMHGNYKESCRDATEDAEANTNVAEDDADQFSPAVLSQTAYRVITEEVLSVNPDIVLIEKQRWRSGGGSAVQQWTLRVNSLEAMFWAILETLKREQRSCGPVGNFTDTQEPWQTYAVDPKRVGQYWLSQHARALEEKDQEALAVDMSELSNVAEEADDLEEEEKNGKAKKKPSRSKAEKSAKIAVLRSWLTNDTMSTLPSTPSETPHISFNIAADAEGPLQALLPKNKGTRRKKSSKATKDAELTEELPATEIKKLDDITDCFLQAAAWVAWESNRVQLMGAPFDMFKDGKIDLTRTPHKPLTEGEIDTVKLMERLGDFEFSFEVAESSDPFKR</sequence>
<feature type="compositionally biased region" description="Acidic residues" evidence="1">
    <location>
        <begin position="259"/>
        <end position="268"/>
    </location>
</feature>
<dbReference type="EMBL" id="JAKIXB020000018">
    <property type="protein sequence ID" value="KAL1600274.1"/>
    <property type="molecule type" value="Genomic_DNA"/>
</dbReference>
<gene>
    <name evidence="3" type="ORF">SLS59_005899</name>
</gene>
<comment type="caution">
    <text evidence="3">The sequence shown here is derived from an EMBL/GenBank/DDBJ whole genome shotgun (WGS) entry which is preliminary data.</text>
</comment>
<dbReference type="CDD" id="cd16963">
    <property type="entry name" value="CCE1"/>
    <property type="match status" value="1"/>
</dbReference>
<accession>A0ABR3R764</accession>
<dbReference type="PANTHER" id="PTHR28072">
    <property type="entry name" value="CRUCIFORM CUTTING ENDONUCLEASE 1, MITOCHONDRIAL-RELATED"/>
    <property type="match status" value="1"/>
</dbReference>
<protein>
    <recommendedName>
        <fullName evidence="2">Mitochondrial resolvase Ydc2 catalytic domain-containing protein</fullName>
    </recommendedName>
</protein>
<evidence type="ECO:0000259" key="2">
    <source>
        <dbReference type="Pfam" id="PF09159"/>
    </source>
</evidence>
<dbReference type="Gene3D" id="3.30.420.10">
    <property type="entry name" value="Ribonuclease H-like superfamily/Ribonuclease H"/>
    <property type="match status" value="1"/>
</dbReference>
<proteinExistence type="predicted"/>
<feature type="compositionally biased region" description="Basic residues" evidence="1">
    <location>
        <begin position="333"/>
        <end position="342"/>
    </location>
</feature>
<dbReference type="PANTHER" id="PTHR28072:SF1">
    <property type="entry name" value="CRUCIFORM CUTTING ENDONUCLEASE 1, MITOCHONDRIAL-RELATED"/>
    <property type="match status" value="1"/>
</dbReference>